<accession>A0A2I7K9Y0</accession>
<dbReference type="Pfam" id="PF10672">
    <property type="entry name" value="Methyltrans_SAM"/>
    <property type="match status" value="1"/>
</dbReference>
<evidence type="ECO:0000313" key="10">
    <source>
        <dbReference type="Proteomes" id="UP000236447"/>
    </source>
</evidence>
<protein>
    <submittedName>
        <fullName evidence="9">Ribosomal RNA large subunit methyltransferase I</fullName>
        <ecNumber evidence="9">2.1.1.-</ecNumber>
    </submittedName>
</protein>
<evidence type="ECO:0000256" key="1">
    <source>
        <dbReference type="ARBA" id="ARBA00004496"/>
    </source>
</evidence>
<dbReference type="InterPro" id="IPR029063">
    <property type="entry name" value="SAM-dependent_MTases_sf"/>
</dbReference>
<dbReference type="InterPro" id="IPR015947">
    <property type="entry name" value="PUA-like_sf"/>
</dbReference>
<keyword evidence="3 9" id="KW-0489">Methyltransferase</keyword>
<dbReference type="EC" id="2.1.1.-" evidence="9"/>
<feature type="domain" description="S-adenosylmethionine-dependent methyltransferase" evidence="7">
    <location>
        <begin position="187"/>
        <end position="401"/>
    </location>
</feature>
<dbReference type="GO" id="GO:0032259">
    <property type="term" value="P:methylation"/>
    <property type="evidence" value="ECO:0007669"/>
    <property type="project" value="UniProtKB-KW"/>
</dbReference>
<gene>
    <name evidence="9" type="primary">rlmI</name>
    <name evidence="9" type="ORF">PhaeoP88_02036</name>
</gene>
<name>A0A2I7K9Y0_9RHOB</name>
<proteinExistence type="inferred from homology"/>
<dbReference type="RefSeq" id="WP_102883641.1">
    <property type="nucleotide sequence ID" value="NZ_CP010725.1"/>
</dbReference>
<keyword evidence="5" id="KW-0949">S-adenosyl-L-methionine</keyword>
<dbReference type="InterPro" id="IPR041532">
    <property type="entry name" value="RlmI-like_PUA"/>
</dbReference>
<evidence type="ECO:0000256" key="6">
    <source>
        <dbReference type="ARBA" id="ARBA00038091"/>
    </source>
</evidence>
<dbReference type="PANTHER" id="PTHR42873:SF1">
    <property type="entry name" value="S-ADENOSYLMETHIONINE-DEPENDENT METHYLTRANSFERASE DOMAIN-CONTAINING PROTEIN"/>
    <property type="match status" value="1"/>
</dbReference>
<dbReference type="InterPro" id="IPR019614">
    <property type="entry name" value="SAM-dep_methyl-trfase"/>
</dbReference>
<evidence type="ECO:0000256" key="2">
    <source>
        <dbReference type="ARBA" id="ARBA00022490"/>
    </source>
</evidence>
<dbReference type="SUPFAM" id="SSF53335">
    <property type="entry name" value="S-adenosyl-L-methionine-dependent methyltransferases"/>
    <property type="match status" value="1"/>
</dbReference>
<keyword evidence="4 9" id="KW-0808">Transferase</keyword>
<dbReference type="CDD" id="cd11572">
    <property type="entry name" value="RlmI_M_like"/>
    <property type="match status" value="1"/>
</dbReference>
<dbReference type="AlphaFoldDB" id="A0A2I7K9Y0"/>
<dbReference type="Proteomes" id="UP000236447">
    <property type="component" value="Chromosome"/>
</dbReference>
<evidence type="ECO:0000259" key="8">
    <source>
        <dbReference type="Pfam" id="PF17785"/>
    </source>
</evidence>
<dbReference type="SUPFAM" id="SSF88697">
    <property type="entry name" value="PUA domain-like"/>
    <property type="match status" value="1"/>
</dbReference>
<dbReference type="Gene3D" id="3.40.50.150">
    <property type="entry name" value="Vaccinia Virus protein VP39"/>
    <property type="match status" value="1"/>
</dbReference>
<reference evidence="9 10" key="2">
    <citation type="journal article" date="2017" name="Genome Biol. Evol.">
        <title>Trajectories and Drivers of Genome Evolution in Surface-Associated Marine Phaeobacter.</title>
        <authorList>
            <person name="Freese H.M."/>
            <person name="Sikorski J."/>
            <person name="Bunk B."/>
            <person name="Scheuner C."/>
            <person name="Meier-Kolthoff J.P."/>
            <person name="Sproer C."/>
            <person name="Gram L."/>
            <person name="Overmann J."/>
        </authorList>
    </citation>
    <scope>NUCLEOTIDE SEQUENCE [LARGE SCALE GENOMIC DNA]</scope>
    <source>
        <strain evidence="9 10">P88</strain>
    </source>
</reference>
<dbReference type="GO" id="GO:0008168">
    <property type="term" value="F:methyltransferase activity"/>
    <property type="evidence" value="ECO:0007669"/>
    <property type="project" value="UniProtKB-KW"/>
</dbReference>
<dbReference type="NCBIfam" id="NF046099">
    <property type="entry name" value="RSP_2647_MTase"/>
    <property type="match status" value="1"/>
</dbReference>
<dbReference type="EMBL" id="CP010725">
    <property type="protein sequence ID" value="AUQ99406.1"/>
    <property type="molecule type" value="Genomic_DNA"/>
</dbReference>
<reference evidence="9 10" key="1">
    <citation type="journal article" date="2017" name="Front. Microbiol.">
        <title>Phaeobacter piscinae sp. nov., a species of the Roseobacter group and potential aquaculture probiont.</title>
        <authorList>
            <person name="Sonnenschein E.C."/>
            <person name="Phippen C.B.W."/>
            <person name="Nielsen K.F."/>
            <person name="Mateiu R.V."/>
            <person name="Melchiorsen J."/>
            <person name="Gram L."/>
            <person name="Overmann J."/>
            <person name="Freese H.M."/>
        </authorList>
    </citation>
    <scope>NUCLEOTIDE SEQUENCE [LARGE SCALE GENOMIC DNA]</scope>
    <source>
        <strain evidence="9 10">P88</strain>
    </source>
</reference>
<dbReference type="Pfam" id="PF17785">
    <property type="entry name" value="PUA_3"/>
    <property type="match status" value="1"/>
</dbReference>
<dbReference type="GO" id="GO:0003723">
    <property type="term" value="F:RNA binding"/>
    <property type="evidence" value="ECO:0007669"/>
    <property type="project" value="InterPro"/>
</dbReference>
<keyword evidence="2" id="KW-0963">Cytoplasm</keyword>
<dbReference type="GO" id="GO:0005737">
    <property type="term" value="C:cytoplasm"/>
    <property type="evidence" value="ECO:0007669"/>
    <property type="project" value="UniProtKB-SubCell"/>
</dbReference>
<evidence type="ECO:0000256" key="5">
    <source>
        <dbReference type="ARBA" id="ARBA00022691"/>
    </source>
</evidence>
<sequence>MTASPSAPERARVKLKPKANARALRHGFPWVYANELVTDRRTRKLAPGTLAVLEDDGMTQMGLVAVNPESKIIARMLDTDPAAEINQDWFAIRLSRALALREQLYDAPYYRLAHAESDGLPGVVIDRFGDTCVVQPNAAWAEAHLDALTDALVAVTGVTTVLKNASGRARGLEGLDDVSTTLRGTTPEAPVQVTMNGATYMADLTGGQKTGLFYDQRDNHAFAAKLVKPGAKVLDVFSHVGGFGLAMLAAGAAEATCVDGSAPALDLAREGAAASDFADRFAARQGDAFEVLTQLAEEGVQFDVVICDPPAFAPSKQALEAGLRAYERIAKLAAPLVAPGGYLGLCSCSHAADLSRFRNASARGIGRGGRRSQLLHTGYAGADHPQLPQLAESGYLKAVFFRLD</sequence>
<comment type="similarity">
    <text evidence="6">Belongs to the methyltransferase superfamily. RlmI family.</text>
</comment>
<evidence type="ECO:0000256" key="4">
    <source>
        <dbReference type="ARBA" id="ARBA00022679"/>
    </source>
</evidence>
<evidence type="ECO:0000259" key="7">
    <source>
        <dbReference type="Pfam" id="PF10672"/>
    </source>
</evidence>
<dbReference type="Gene3D" id="2.30.130.10">
    <property type="entry name" value="PUA domain"/>
    <property type="match status" value="1"/>
</dbReference>
<comment type="subcellular location">
    <subcellularLocation>
        <location evidence="1">Cytoplasm</location>
    </subcellularLocation>
</comment>
<evidence type="ECO:0000256" key="3">
    <source>
        <dbReference type="ARBA" id="ARBA00022603"/>
    </source>
</evidence>
<dbReference type="CDD" id="cd02440">
    <property type="entry name" value="AdoMet_MTases"/>
    <property type="match status" value="1"/>
</dbReference>
<dbReference type="PANTHER" id="PTHR42873">
    <property type="entry name" value="RIBOSOMAL RNA LARGE SUBUNIT METHYLTRANSFERASE"/>
    <property type="match status" value="1"/>
</dbReference>
<organism evidence="9 10">
    <name type="scientific">Phaeobacter inhibens</name>
    <dbReference type="NCBI Taxonomy" id="221822"/>
    <lineage>
        <taxon>Bacteria</taxon>
        <taxon>Pseudomonadati</taxon>
        <taxon>Pseudomonadota</taxon>
        <taxon>Alphaproteobacteria</taxon>
        <taxon>Rhodobacterales</taxon>
        <taxon>Roseobacteraceae</taxon>
        <taxon>Phaeobacter</taxon>
    </lineage>
</organism>
<dbReference type="InterPro" id="IPR036974">
    <property type="entry name" value="PUA_sf"/>
</dbReference>
<feature type="domain" description="RlmI-like PUA" evidence="8">
    <location>
        <begin position="13"/>
        <end position="78"/>
    </location>
</feature>
<dbReference type="Gene3D" id="3.30.750.80">
    <property type="entry name" value="RNA methyltransferase domain (HRMD) like"/>
    <property type="match status" value="1"/>
</dbReference>
<evidence type="ECO:0000313" key="9">
    <source>
        <dbReference type="EMBL" id="AUQ99406.1"/>
    </source>
</evidence>